<dbReference type="PROSITE" id="PS50943">
    <property type="entry name" value="HTH_CROC1"/>
    <property type="match status" value="1"/>
</dbReference>
<dbReference type="Pfam" id="PF13560">
    <property type="entry name" value="HTH_31"/>
    <property type="match status" value="1"/>
</dbReference>
<dbReference type="InterPro" id="IPR001387">
    <property type="entry name" value="Cro/C1-type_HTH"/>
</dbReference>
<feature type="domain" description="HTH cro/C1-type" evidence="1">
    <location>
        <begin position="23"/>
        <end position="77"/>
    </location>
</feature>
<dbReference type="GO" id="GO:0003677">
    <property type="term" value="F:DNA binding"/>
    <property type="evidence" value="ECO:0007669"/>
    <property type="project" value="InterPro"/>
</dbReference>
<comment type="caution">
    <text evidence="2">The sequence shown here is derived from an EMBL/GenBank/DDBJ whole genome shotgun (WGS) entry which is preliminary data.</text>
</comment>
<dbReference type="InterPro" id="IPR010982">
    <property type="entry name" value="Lambda_DNA-bd_dom_sf"/>
</dbReference>
<dbReference type="AlphaFoldDB" id="A0A7C3SHM0"/>
<dbReference type="SMART" id="SM00530">
    <property type="entry name" value="HTH_XRE"/>
    <property type="match status" value="1"/>
</dbReference>
<dbReference type="Gene3D" id="1.10.260.40">
    <property type="entry name" value="lambda repressor-like DNA-binding domains"/>
    <property type="match status" value="1"/>
</dbReference>
<accession>A0A7C3SHM0</accession>
<dbReference type="SUPFAM" id="SSF47413">
    <property type="entry name" value="lambda repressor-like DNA-binding domains"/>
    <property type="match status" value="1"/>
</dbReference>
<sequence>MRSRRPPRRQRPPAARTLDLKKLAAWRLERGLTLAQVQELTGIPRSTLCDFEQGRTVLQLHKLLDIIRLYELDLFELAALFRLKVASPGHLRLFRSACEQTGRSGQEALEDLIIRFYLENSSVAHHLKK</sequence>
<reference evidence="2" key="1">
    <citation type="journal article" date="2020" name="mSystems">
        <title>Genome- and Community-Level Interaction Insights into Carbon Utilization and Element Cycling Functions of Hydrothermarchaeota in Hydrothermal Sediment.</title>
        <authorList>
            <person name="Zhou Z."/>
            <person name="Liu Y."/>
            <person name="Xu W."/>
            <person name="Pan J."/>
            <person name="Luo Z.H."/>
            <person name="Li M."/>
        </authorList>
    </citation>
    <scope>NUCLEOTIDE SEQUENCE [LARGE SCALE GENOMIC DNA]</scope>
    <source>
        <strain evidence="2">SpSt-776</strain>
    </source>
</reference>
<organism evidence="2">
    <name type="scientific">Desulfobacca acetoxidans</name>
    <dbReference type="NCBI Taxonomy" id="60893"/>
    <lineage>
        <taxon>Bacteria</taxon>
        <taxon>Pseudomonadati</taxon>
        <taxon>Thermodesulfobacteriota</taxon>
        <taxon>Desulfobaccia</taxon>
        <taxon>Desulfobaccales</taxon>
        <taxon>Desulfobaccaceae</taxon>
        <taxon>Desulfobacca</taxon>
    </lineage>
</organism>
<dbReference type="CDD" id="cd00093">
    <property type="entry name" value="HTH_XRE"/>
    <property type="match status" value="1"/>
</dbReference>
<dbReference type="EMBL" id="DTHB01000010">
    <property type="protein sequence ID" value="HGB13720.1"/>
    <property type="molecule type" value="Genomic_DNA"/>
</dbReference>
<evidence type="ECO:0000259" key="1">
    <source>
        <dbReference type="PROSITE" id="PS50943"/>
    </source>
</evidence>
<name>A0A7C3SHM0_9BACT</name>
<gene>
    <name evidence="2" type="ORF">ENV62_00555</name>
</gene>
<protein>
    <submittedName>
        <fullName evidence="2">XRE family transcriptional regulator</fullName>
    </submittedName>
</protein>
<proteinExistence type="predicted"/>
<evidence type="ECO:0000313" key="2">
    <source>
        <dbReference type="EMBL" id="HGB13720.1"/>
    </source>
</evidence>